<dbReference type="RefSeq" id="WP_107724618.1">
    <property type="nucleotide sequence ID" value="NZ_PZZP01000001.1"/>
</dbReference>
<comment type="caution">
    <text evidence="2">The sequence shown here is derived from an EMBL/GenBank/DDBJ whole genome shotgun (WGS) entry which is preliminary data.</text>
</comment>
<protein>
    <submittedName>
        <fullName evidence="2">Uncharacterized protein</fullName>
    </submittedName>
</protein>
<keyword evidence="3" id="KW-1185">Reference proteome</keyword>
<keyword evidence="1" id="KW-1133">Transmembrane helix</keyword>
<dbReference type="AlphaFoldDB" id="A0A2T4Z770"/>
<keyword evidence="1" id="KW-0472">Membrane</keyword>
<proteinExistence type="predicted"/>
<organism evidence="2 3">
    <name type="scientific">Desmospora activa DSM 45169</name>
    <dbReference type="NCBI Taxonomy" id="1121389"/>
    <lineage>
        <taxon>Bacteria</taxon>
        <taxon>Bacillati</taxon>
        <taxon>Bacillota</taxon>
        <taxon>Bacilli</taxon>
        <taxon>Bacillales</taxon>
        <taxon>Thermoactinomycetaceae</taxon>
        <taxon>Desmospora</taxon>
    </lineage>
</organism>
<gene>
    <name evidence="2" type="ORF">C8J48_0296</name>
</gene>
<reference evidence="2 3" key="1">
    <citation type="submission" date="2018-04" db="EMBL/GenBank/DDBJ databases">
        <title>Genomic Encyclopedia of Archaeal and Bacterial Type Strains, Phase II (KMG-II): from individual species to whole genera.</title>
        <authorList>
            <person name="Goeker M."/>
        </authorList>
    </citation>
    <scope>NUCLEOTIDE SEQUENCE [LARGE SCALE GENOMIC DNA]</scope>
    <source>
        <strain evidence="2 3">DSM 45169</strain>
    </source>
</reference>
<evidence type="ECO:0000256" key="1">
    <source>
        <dbReference type="SAM" id="Phobius"/>
    </source>
</evidence>
<name>A0A2T4Z770_9BACL</name>
<feature type="transmembrane region" description="Helical" evidence="1">
    <location>
        <begin position="6"/>
        <end position="25"/>
    </location>
</feature>
<sequence length="174" mass="19045">MSLSWLMIGLLTVLSLLAVIIWVLFQLNSRMDSSSEIQTVATPSGSDDSWEWFGEGELSGRTGLSTGKSLPLSIEKETMETRPGWVRLHISIAQSEPGIIQQAVGEGLKRLKGYDQGGEVRVYADGKWVGSGGFIPNESAASWLEGLADQEREAIIRQVKSTGTPVFLMRKMSE</sequence>
<dbReference type="EMBL" id="PZZP01000001">
    <property type="protein sequence ID" value="PTM57744.1"/>
    <property type="molecule type" value="Genomic_DNA"/>
</dbReference>
<evidence type="ECO:0000313" key="2">
    <source>
        <dbReference type="EMBL" id="PTM57744.1"/>
    </source>
</evidence>
<accession>A0A2T4Z770</accession>
<keyword evidence="1" id="KW-0812">Transmembrane</keyword>
<evidence type="ECO:0000313" key="3">
    <source>
        <dbReference type="Proteomes" id="UP000241639"/>
    </source>
</evidence>
<dbReference type="Proteomes" id="UP000241639">
    <property type="component" value="Unassembled WGS sequence"/>
</dbReference>